<dbReference type="Proteomes" id="UP000234328">
    <property type="component" value="Unassembled WGS sequence"/>
</dbReference>
<protein>
    <submittedName>
        <fullName evidence="1">Uncharacterized protein</fullName>
    </submittedName>
</protein>
<name>A0A2N4UC87_9BURK</name>
<evidence type="ECO:0000313" key="1">
    <source>
        <dbReference type="EMBL" id="PLC52630.1"/>
    </source>
</evidence>
<evidence type="ECO:0000313" key="2">
    <source>
        <dbReference type="Proteomes" id="UP000234328"/>
    </source>
</evidence>
<dbReference type="EMBL" id="PDNV01000012">
    <property type="protein sequence ID" value="PLC52630.1"/>
    <property type="molecule type" value="Genomic_DNA"/>
</dbReference>
<dbReference type="RefSeq" id="WP_102071366.1">
    <property type="nucleotide sequence ID" value="NZ_PDNV01000012.1"/>
</dbReference>
<comment type="caution">
    <text evidence="1">The sequence shown here is derived from an EMBL/GenBank/DDBJ whole genome shotgun (WGS) entry which is preliminary data.</text>
</comment>
<dbReference type="AlphaFoldDB" id="A0A2N4UC87"/>
<dbReference type="OrthoDB" id="9781481at2"/>
<reference evidence="1 2" key="1">
    <citation type="submission" date="2017-10" db="EMBL/GenBank/DDBJ databases">
        <title>Two draft genome sequences of Pusillimonas sp. strains isolated from a nitrate- and radionuclide-contaminated groundwater in Russia.</title>
        <authorList>
            <person name="Grouzdev D.S."/>
            <person name="Tourova T.P."/>
            <person name="Goeva M.A."/>
            <person name="Babich T.L."/>
            <person name="Sokolova D.S."/>
            <person name="Abdullin R."/>
            <person name="Poltaraus A.B."/>
            <person name="Toshchakov S.V."/>
            <person name="Nazina T.N."/>
        </authorList>
    </citation>
    <scope>NUCLEOTIDE SEQUENCE [LARGE SCALE GENOMIC DNA]</scope>
    <source>
        <strain evidence="1 2">JR1/69-2-13</strain>
    </source>
</reference>
<keyword evidence="2" id="KW-1185">Reference proteome</keyword>
<accession>A0A2N4UC87</accession>
<proteinExistence type="predicted"/>
<gene>
    <name evidence="1" type="ORF">CR155_17745</name>
</gene>
<sequence length="179" mass="19918">MSTEAKVWGVFVGEAGNQLETFNTMAGPFPPEPGTEGYVAIGWPAIGDMRLYAGNYADYVEKFRVVYPKNDERTFKTAANMPWNFAFKMKDGDWVISPSSTAGFLLAGKIQGEYIPNFHGKKSLPKGGVDFVHLRKVKWLYVVADKDPRYAKLHRIGLLTVVQPDLSSSELQVILNGQV</sequence>
<organism evidence="1 2">
    <name type="scientific">Pollutimonas nitritireducens</name>
    <dbReference type="NCBI Taxonomy" id="2045209"/>
    <lineage>
        <taxon>Bacteria</taxon>
        <taxon>Pseudomonadati</taxon>
        <taxon>Pseudomonadota</taxon>
        <taxon>Betaproteobacteria</taxon>
        <taxon>Burkholderiales</taxon>
        <taxon>Alcaligenaceae</taxon>
        <taxon>Pollutimonas</taxon>
    </lineage>
</organism>